<feature type="compositionally biased region" description="Gly residues" evidence="1">
    <location>
        <begin position="1"/>
        <end position="14"/>
    </location>
</feature>
<accession>A0A499V0G4</accession>
<proteinExistence type="predicted"/>
<evidence type="ECO:0000256" key="1">
    <source>
        <dbReference type="SAM" id="MobiDB-lite"/>
    </source>
</evidence>
<reference evidence="2 3" key="1">
    <citation type="journal article" date="2020" name="Int. J. Syst. Evol. Microbiol.">
        <title>Reclassification of Streptomyces castelarensis and Streptomyces sporoclivatus as later heterotypic synonyms of Streptomyces antimycoticus.</title>
        <authorList>
            <person name="Komaki H."/>
            <person name="Tamura T."/>
        </authorList>
    </citation>
    <scope>NUCLEOTIDE SEQUENCE [LARGE SCALE GENOMIC DNA]</scope>
    <source>
        <strain evidence="2 3">NBRC 100767</strain>
    </source>
</reference>
<dbReference type="EMBL" id="AP019620">
    <property type="protein sequence ID" value="BBJ43031.1"/>
    <property type="molecule type" value="Genomic_DNA"/>
</dbReference>
<dbReference type="AlphaFoldDB" id="A0A499V0G4"/>
<evidence type="ECO:0000313" key="2">
    <source>
        <dbReference type="EMBL" id="BBJ43031.1"/>
    </source>
</evidence>
<evidence type="ECO:0000313" key="3">
    <source>
        <dbReference type="Proteomes" id="UP000463951"/>
    </source>
</evidence>
<protein>
    <submittedName>
        <fullName evidence="2">Uncharacterized protein</fullName>
    </submittedName>
</protein>
<organism evidence="2 3">
    <name type="scientific">Streptomyces antimycoticus</name>
    <dbReference type="NCBI Taxonomy" id="68175"/>
    <lineage>
        <taxon>Bacteria</taxon>
        <taxon>Bacillati</taxon>
        <taxon>Actinomycetota</taxon>
        <taxon>Actinomycetes</taxon>
        <taxon>Kitasatosporales</taxon>
        <taxon>Streptomycetaceae</taxon>
        <taxon>Streptomyces</taxon>
        <taxon>Streptomyces violaceusniger group</taxon>
    </lineage>
</organism>
<sequence length="99" mass="10601">MSPGQGIGQGVGHGDFGRVVARCPPAPHGEGRCDRMTQDRPSHRGAMRLSTALRGATVPAAAPLVWPARSVCGIRAVDARRARMRMRVRVRPSVNVSHV</sequence>
<dbReference type="Proteomes" id="UP000463951">
    <property type="component" value="Chromosome"/>
</dbReference>
<name>A0A499V0G4_9ACTN</name>
<feature type="compositionally biased region" description="Basic and acidic residues" evidence="1">
    <location>
        <begin position="29"/>
        <end position="42"/>
    </location>
</feature>
<feature type="region of interest" description="Disordered" evidence="1">
    <location>
        <begin position="1"/>
        <end position="42"/>
    </location>
</feature>
<gene>
    <name evidence="2" type="ORF">SSPO_057490</name>
</gene>